<evidence type="ECO:0000256" key="13">
    <source>
        <dbReference type="ARBA" id="ARBA00022967"/>
    </source>
</evidence>
<evidence type="ECO:0000256" key="1">
    <source>
        <dbReference type="ARBA" id="ARBA00003290"/>
    </source>
</evidence>
<gene>
    <name evidence="19" type="primary">fliI</name>
    <name evidence="19" type="ORF">OF122_04705</name>
</gene>
<keyword evidence="19" id="KW-0282">Flagellum</keyword>
<dbReference type="SMART" id="SM00382">
    <property type="entry name" value="AAA"/>
    <property type="match status" value="1"/>
</dbReference>
<evidence type="ECO:0000256" key="11">
    <source>
        <dbReference type="ARBA" id="ARBA00022840"/>
    </source>
</evidence>
<keyword evidence="13" id="KW-1278">Translocase</keyword>
<evidence type="ECO:0000313" key="19">
    <source>
        <dbReference type="EMBL" id="UYQ74060.1"/>
    </source>
</evidence>
<dbReference type="InterPro" id="IPR020003">
    <property type="entry name" value="ATPase_a/bsu_AS"/>
</dbReference>
<evidence type="ECO:0000256" key="2">
    <source>
        <dbReference type="ARBA" id="ARBA00004496"/>
    </source>
</evidence>
<dbReference type="NCBIfam" id="TIGR01026">
    <property type="entry name" value="fliI_yscN"/>
    <property type="match status" value="1"/>
</dbReference>
<dbReference type="PROSITE" id="PS00152">
    <property type="entry name" value="ATPASE_ALPHA_BETA"/>
    <property type="match status" value="1"/>
</dbReference>
<reference evidence="19" key="1">
    <citation type="submission" date="2022-10" db="EMBL/GenBank/DDBJ databases">
        <title>YIM 151497 complete genome.</title>
        <authorList>
            <person name="Chen X."/>
        </authorList>
    </citation>
    <scope>NUCLEOTIDE SEQUENCE</scope>
    <source>
        <strain evidence="19">YIM 151497</strain>
    </source>
</reference>
<dbReference type="Proteomes" id="UP001163882">
    <property type="component" value="Chromosome"/>
</dbReference>
<evidence type="ECO:0000256" key="3">
    <source>
        <dbReference type="ARBA" id="ARBA00008936"/>
    </source>
</evidence>
<keyword evidence="6" id="KW-0813">Transport</keyword>
<evidence type="ECO:0000256" key="17">
    <source>
        <dbReference type="ARBA" id="ARBA00034006"/>
    </source>
</evidence>
<organism evidence="19 20">
    <name type="scientific">Pelagibacterium flavum</name>
    <dbReference type="NCBI Taxonomy" id="2984530"/>
    <lineage>
        <taxon>Bacteria</taxon>
        <taxon>Pseudomonadati</taxon>
        <taxon>Pseudomonadota</taxon>
        <taxon>Alphaproteobacteria</taxon>
        <taxon>Hyphomicrobiales</taxon>
        <taxon>Devosiaceae</taxon>
        <taxon>Pelagibacterium</taxon>
    </lineage>
</organism>
<comment type="catalytic activity">
    <reaction evidence="17">
        <text>ATP + H2O + cellular proteinSide 1 = ADP + phosphate + cellular proteinSide 2.</text>
        <dbReference type="EC" id="7.4.2.8"/>
    </reaction>
</comment>
<keyword evidence="20" id="KW-1185">Reference proteome</keyword>
<dbReference type="CDD" id="cd01136">
    <property type="entry name" value="ATPase_flagellum-secretory_path_III"/>
    <property type="match status" value="1"/>
</dbReference>
<dbReference type="Gene3D" id="3.40.50.12240">
    <property type="match status" value="1"/>
</dbReference>
<dbReference type="InterPro" id="IPR005714">
    <property type="entry name" value="ATPase_T3SS_FliI/YscN"/>
</dbReference>
<evidence type="ECO:0000256" key="7">
    <source>
        <dbReference type="ARBA" id="ARBA00022490"/>
    </source>
</evidence>
<keyword evidence="16" id="KW-0066">ATP synthesis</keyword>
<dbReference type="InterPro" id="IPR000194">
    <property type="entry name" value="ATPase_F1/V1/A1_a/bsu_nucl-bd"/>
</dbReference>
<comment type="similarity">
    <text evidence="3">Belongs to the ATPase alpha/beta chains family.</text>
</comment>
<evidence type="ECO:0000256" key="4">
    <source>
        <dbReference type="ARBA" id="ARBA00012473"/>
    </source>
</evidence>
<dbReference type="CDD" id="cd18114">
    <property type="entry name" value="ATP-synt_flagellum-secretory_path_III_C"/>
    <property type="match status" value="1"/>
</dbReference>
<dbReference type="InterPro" id="IPR027417">
    <property type="entry name" value="P-loop_NTPase"/>
</dbReference>
<dbReference type="RefSeq" id="WP_264227607.1">
    <property type="nucleotide sequence ID" value="NZ_CP107716.1"/>
</dbReference>
<dbReference type="InterPro" id="IPR050053">
    <property type="entry name" value="ATPase_alpha/beta_chains"/>
</dbReference>
<dbReference type="Pfam" id="PF00006">
    <property type="entry name" value="ATP-synt_ab"/>
    <property type="match status" value="1"/>
</dbReference>
<dbReference type="EC" id="7.1.2.2" evidence="4"/>
<evidence type="ECO:0000256" key="16">
    <source>
        <dbReference type="ARBA" id="ARBA00023310"/>
    </source>
</evidence>
<dbReference type="Pfam" id="PF18269">
    <property type="entry name" value="T3SS_ATPase_C"/>
    <property type="match status" value="1"/>
</dbReference>
<dbReference type="SUPFAM" id="SSF52540">
    <property type="entry name" value="P-loop containing nucleoside triphosphate hydrolases"/>
    <property type="match status" value="1"/>
</dbReference>
<comment type="function">
    <text evidence="1">Probable catalytic subunit of a protein translocase for flagellum-specific export, or a proton translocase involved in local circuits at the flagellum.</text>
</comment>
<keyword evidence="9" id="KW-0375">Hydrogen ion transport</keyword>
<evidence type="ECO:0000256" key="6">
    <source>
        <dbReference type="ARBA" id="ARBA00022448"/>
    </source>
</evidence>
<comment type="subcellular location">
    <subcellularLocation>
        <location evidence="2">Cytoplasm</location>
    </subcellularLocation>
</comment>
<name>A0ABY6IWM6_9HYPH</name>
<feature type="domain" description="AAA+ ATPase" evidence="18">
    <location>
        <begin position="156"/>
        <end position="340"/>
    </location>
</feature>
<keyword evidence="7" id="KW-0963">Cytoplasm</keyword>
<evidence type="ECO:0000313" key="20">
    <source>
        <dbReference type="Proteomes" id="UP001163882"/>
    </source>
</evidence>
<evidence type="ECO:0000256" key="10">
    <source>
        <dbReference type="ARBA" id="ARBA00022795"/>
    </source>
</evidence>
<keyword evidence="19" id="KW-0969">Cilium</keyword>
<keyword evidence="15" id="KW-1006">Bacterial flagellum protein export</keyword>
<keyword evidence="8" id="KW-0547">Nucleotide-binding</keyword>
<dbReference type="EMBL" id="CP107716">
    <property type="protein sequence ID" value="UYQ74060.1"/>
    <property type="molecule type" value="Genomic_DNA"/>
</dbReference>
<evidence type="ECO:0000256" key="5">
    <source>
        <dbReference type="ARBA" id="ARBA00020580"/>
    </source>
</evidence>
<keyword evidence="19" id="KW-0966">Cell projection</keyword>
<evidence type="ECO:0000256" key="12">
    <source>
        <dbReference type="ARBA" id="ARBA00022927"/>
    </source>
</evidence>
<evidence type="ECO:0000256" key="8">
    <source>
        <dbReference type="ARBA" id="ARBA00022741"/>
    </source>
</evidence>
<evidence type="ECO:0000259" key="18">
    <source>
        <dbReference type="SMART" id="SM00382"/>
    </source>
</evidence>
<keyword evidence="12" id="KW-0653">Protein transport</keyword>
<keyword evidence="10" id="KW-1005">Bacterial flagellum biogenesis</keyword>
<accession>A0ABY6IWM6</accession>
<dbReference type="PANTHER" id="PTHR15184:SF9">
    <property type="entry name" value="SPI-1 TYPE 3 SECRETION SYSTEM ATPASE"/>
    <property type="match status" value="1"/>
</dbReference>
<proteinExistence type="inferred from homology"/>
<evidence type="ECO:0000256" key="15">
    <source>
        <dbReference type="ARBA" id="ARBA00023225"/>
    </source>
</evidence>
<evidence type="ECO:0000256" key="9">
    <source>
        <dbReference type="ARBA" id="ARBA00022781"/>
    </source>
</evidence>
<evidence type="ECO:0000256" key="14">
    <source>
        <dbReference type="ARBA" id="ARBA00023065"/>
    </source>
</evidence>
<keyword evidence="14" id="KW-0406">Ion transport</keyword>
<protein>
    <recommendedName>
        <fullName evidence="5">Flagellum-specific ATP synthase</fullName>
        <ecNumber evidence="4">7.1.2.2</ecNumber>
    </recommendedName>
</protein>
<dbReference type="InterPro" id="IPR003593">
    <property type="entry name" value="AAA+_ATPase"/>
</dbReference>
<keyword evidence="11" id="KW-0067">ATP-binding</keyword>
<dbReference type="InterPro" id="IPR022426">
    <property type="entry name" value="FliI_clade3"/>
</dbReference>
<dbReference type="InterPro" id="IPR040627">
    <property type="entry name" value="T3SS_ATPase_C"/>
</dbReference>
<dbReference type="NCBIfam" id="TIGR03498">
    <property type="entry name" value="FliI_clade3"/>
    <property type="match status" value="1"/>
</dbReference>
<dbReference type="PANTHER" id="PTHR15184">
    <property type="entry name" value="ATP SYNTHASE"/>
    <property type="match status" value="1"/>
</dbReference>
<sequence length="444" mass="47682">MQSLISDIEAIDEIEVFGRVKTVQGLLIEVVGPVRELRVGGRVTIETQTGSPLACEIIGFRDGLALCLPFGPVEGVRLGCKAVFAGHDGAVYPDKSWLGRVLNAEAKPIDGGAPLMRGADPYPLRNLPLPAHERGRVGGPIDLGVRCLNTFTTCCDGQRMGIFAGSGVGKSVLMSMLARNTDVDISIIGLIGERGREVQEFITEQLGEEGMKKAIVVVATSDESALMRRQAAYLTVTLAEHFRDQGKRVLCMMDSLTRFAMAQREIGLATGEPPTAKGYPPTVFTELPRLLERAGPGLVNSGSVTGLFTVLVEGDDHNEPIADAVRGILDGHIVMERSIAERGRYPAVNVLRSVSRTMPGCVPEDFRPTLSKARELMSVYADMEELIRLGAYRKGSDPKVDRAIALNPALEAFLSQHSDERTNIADGYNLLATILGTAGAGDTA</sequence>